<dbReference type="CDD" id="cd00333">
    <property type="entry name" value="MIP"/>
    <property type="match status" value="1"/>
</dbReference>
<feature type="transmembrane region" description="Helical" evidence="8">
    <location>
        <begin position="6"/>
        <end position="27"/>
    </location>
</feature>
<evidence type="ECO:0000256" key="7">
    <source>
        <dbReference type="RuleBase" id="RU000477"/>
    </source>
</evidence>
<dbReference type="InterPro" id="IPR022357">
    <property type="entry name" value="MIP_CS"/>
</dbReference>
<dbReference type="NCBIfam" id="TIGR00861">
    <property type="entry name" value="MIP"/>
    <property type="match status" value="1"/>
</dbReference>
<organism evidence="9 10">
    <name type="scientific">Lacicoccus qingdaonensis</name>
    <dbReference type="NCBI Taxonomy" id="576118"/>
    <lineage>
        <taxon>Bacteria</taxon>
        <taxon>Bacillati</taxon>
        <taxon>Bacillota</taxon>
        <taxon>Bacilli</taxon>
        <taxon>Bacillales</taxon>
        <taxon>Salinicoccaceae</taxon>
        <taxon>Lacicoccus</taxon>
    </lineage>
</organism>
<feature type="transmembrane region" description="Helical" evidence="8">
    <location>
        <begin position="34"/>
        <end position="55"/>
    </location>
</feature>
<dbReference type="EMBL" id="FNFY01000008">
    <property type="protein sequence ID" value="SDK73770.1"/>
    <property type="molecule type" value="Genomic_DNA"/>
</dbReference>
<sequence length="272" mass="28576">MNAYIAEFVGTAILILFGTGVVANVNLKGSLAQGAGWVVIAFGWGFAVTFGVYAVGQFSDAHINPAVTLGFAFAGEFPWVDVVPYIIAQVLGAMVGALLVWLHFMPHFKAEEDAGTKLGVYATGAVYPNYVANFASEMIGTFILVMGLLFIGANEFTEGLNPLIVGFLITAIGLSLGGTTGYAINPARDFGPRLAHFLMPIPGKGGSNWKYSPVPILGPLSGGALGAAVYNTVFLSAPDVYLVAAIIFVIAVLVFGVFLNKAILKEETSKLM</sequence>
<dbReference type="InterPro" id="IPR000425">
    <property type="entry name" value="MIP"/>
</dbReference>
<dbReference type="PROSITE" id="PS00221">
    <property type="entry name" value="MIP"/>
    <property type="match status" value="1"/>
</dbReference>
<evidence type="ECO:0000256" key="4">
    <source>
        <dbReference type="ARBA" id="ARBA00022692"/>
    </source>
</evidence>
<keyword evidence="4 7" id="KW-0812">Transmembrane</keyword>
<dbReference type="PANTHER" id="PTHR43829">
    <property type="entry name" value="AQUAPORIN OR AQUAGLYCEROPORIN RELATED"/>
    <property type="match status" value="1"/>
</dbReference>
<evidence type="ECO:0000313" key="9">
    <source>
        <dbReference type="EMBL" id="SDK73770.1"/>
    </source>
</evidence>
<dbReference type="OrthoDB" id="9807293at2"/>
<feature type="transmembrane region" description="Helical" evidence="8">
    <location>
        <begin position="240"/>
        <end position="264"/>
    </location>
</feature>
<dbReference type="PANTHER" id="PTHR43829:SF9">
    <property type="entry name" value="AQUAPORIN-9"/>
    <property type="match status" value="1"/>
</dbReference>
<keyword evidence="6 8" id="KW-0472">Membrane</keyword>
<evidence type="ECO:0000256" key="6">
    <source>
        <dbReference type="ARBA" id="ARBA00023136"/>
    </source>
</evidence>
<feature type="transmembrane region" description="Helical" evidence="8">
    <location>
        <begin position="130"/>
        <end position="151"/>
    </location>
</feature>
<dbReference type="STRING" id="576118.SAMN05216216_10840"/>
<dbReference type="GO" id="GO:0005886">
    <property type="term" value="C:plasma membrane"/>
    <property type="evidence" value="ECO:0007669"/>
    <property type="project" value="TreeGrafter"/>
</dbReference>
<protein>
    <submittedName>
        <fullName evidence="9">Glycerol uptake facilitator protein</fullName>
    </submittedName>
</protein>
<evidence type="ECO:0000256" key="1">
    <source>
        <dbReference type="ARBA" id="ARBA00004141"/>
    </source>
</evidence>
<dbReference type="Pfam" id="PF00230">
    <property type="entry name" value="MIP"/>
    <property type="match status" value="1"/>
</dbReference>
<comment type="similarity">
    <text evidence="2 7">Belongs to the MIP/aquaporin (TC 1.A.8) family.</text>
</comment>
<feature type="transmembrane region" description="Helical" evidence="8">
    <location>
        <begin position="163"/>
        <end position="184"/>
    </location>
</feature>
<dbReference type="AlphaFoldDB" id="A0A1G9EC78"/>
<dbReference type="PRINTS" id="PR00783">
    <property type="entry name" value="MINTRINSICP"/>
</dbReference>
<evidence type="ECO:0000313" key="10">
    <source>
        <dbReference type="Proteomes" id="UP000199008"/>
    </source>
</evidence>
<reference evidence="10" key="1">
    <citation type="submission" date="2016-10" db="EMBL/GenBank/DDBJ databases">
        <authorList>
            <person name="Varghese N."/>
            <person name="Submissions S."/>
        </authorList>
    </citation>
    <scope>NUCLEOTIDE SEQUENCE [LARGE SCALE GENOMIC DNA]</scope>
    <source>
        <strain evidence="10">CGMCC 1.8895</strain>
    </source>
</reference>
<accession>A0A1G9EC78</accession>
<evidence type="ECO:0000256" key="5">
    <source>
        <dbReference type="ARBA" id="ARBA00022989"/>
    </source>
</evidence>
<dbReference type="Proteomes" id="UP000199008">
    <property type="component" value="Unassembled WGS sequence"/>
</dbReference>
<feature type="transmembrane region" description="Helical" evidence="8">
    <location>
        <begin position="82"/>
        <end position="102"/>
    </location>
</feature>
<keyword evidence="3 7" id="KW-0813">Transport</keyword>
<gene>
    <name evidence="9" type="ORF">SAMN05216216_10840</name>
</gene>
<dbReference type="Gene3D" id="1.20.1080.10">
    <property type="entry name" value="Glycerol uptake facilitator protein"/>
    <property type="match status" value="1"/>
</dbReference>
<proteinExistence type="inferred from homology"/>
<dbReference type="SUPFAM" id="SSF81338">
    <property type="entry name" value="Aquaporin-like"/>
    <property type="match status" value="1"/>
</dbReference>
<evidence type="ECO:0000256" key="8">
    <source>
        <dbReference type="SAM" id="Phobius"/>
    </source>
</evidence>
<dbReference type="InterPro" id="IPR050363">
    <property type="entry name" value="MIP/Aquaporin"/>
</dbReference>
<feature type="transmembrane region" description="Helical" evidence="8">
    <location>
        <begin position="214"/>
        <end position="234"/>
    </location>
</feature>
<dbReference type="GO" id="GO:0015254">
    <property type="term" value="F:glycerol channel activity"/>
    <property type="evidence" value="ECO:0007669"/>
    <property type="project" value="TreeGrafter"/>
</dbReference>
<keyword evidence="5 8" id="KW-1133">Transmembrane helix</keyword>
<comment type="subcellular location">
    <subcellularLocation>
        <location evidence="1">Membrane</location>
        <topology evidence="1">Multi-pass membrane protein</topology>
    </subcellularLocation>
</comment>
<dbReference type="RefSeq" id="WP_092985784.1">
    <property type="nucleotide sequence ID" value="NZ_FNFY01000008.1"/>
</dbReference>
<keyword evidence="10" id="KW-1185">Reference proteome</keyword>
<name>A0A1G9EC78_9BACL</name>
<evidence type="ECO:0000256" key="2">
    <source>
        <dbReference type="ARBA" id="ARBA00006175"/>
    </source>
</evidence>
<evidence type="ECO:0000256" key="3">
    <source>
        <dbReference type="ARBA" id="ARBA00022448"/>
    </source>
</evidence>
<dbReference type="InterPro" id="IPR023271">
    <property type="entry name" value="Aquaporin-like"/>
</dbReference>